<name>A0ABS9ZUF6_9SPHI</name>
<dbReference type="InterPro" id="IPR046216">
    <property type="entry name" value="DUF6249"/>
</dbReference>
<feature type="transmembrane region" description="Helical" evidence="1">
    <location>
        <begin position="88"/>
        <end position="108"/>
    </location>
</feature>
<evidence type="ECO:0000256" key="1">
    <source>
        <dbReference type="SAM" id="Phobius"/>
    </source>
</evidence>
<dbReference type="Proteomes" id="UP001165460">
    <property type="component" value="Unassembled WGS sequence"/>
</dbReference>
<protein>
    <recommendedName>
        <fullName evidence="2">DUF6249 domain-containing protein</fullName>
    </recommendedName>
</protein>
<feature type="domain" description="DUF6249" evidence="2">
    <location>
        <begin position="8"/>
        <end position="109"/>
    </location>
</feature>
<organism evidence="3 4">
    <name type="scientific">Pedobacter montanisoli</name>
    <dbReference type="NCBI Taxonomy" id="2923277"/>
    <lineage>
        <taxon>Bacteria</taxon>
        <taxon>Pseudomonadati</taxon>
        <taxon>Bacteroidota</taxon>
        <taxon>Sphingobacteriia</taxon>
        <taxon>Sphingobacteriales</taxon>
        <taxon>Sphingobacteriaceae</taxon>
        <taxon>Pedobacter</taxon>
    </lineage>
</organism>
<proteinExistence type="predicted"/>
<dbReference type="RefSeq" id="WP_243360491.1">
    <property type="nucleotide sequence ID" value="NZ_JALGBH010000001.1"/>
</dbReference>
<accession>A0ABS9ZUF6</accession>
<dbReference type="Pfam" id="PF19762">
    <property type="entry name" value="DUF6249"/>
    <property type="match status" value="1"/>
</dbReference>
<comment type="caution">
    <text evidence="3">The sequence shown here is derived from an EMBL/GenBank/DDBJ whole genome shotgun (WGS) entry which is preliminary data.</text>
</comment>
<evidence type="ECO:0000313" key="4">
    <source>
        <dbReference type="Proteomes" id="UP001165460"/>
    </source>
</evidence>
<evidence type="ECO:0000259" key="2">
    <source>
        <dbReference type="Pfam" id="PF19762"/>
    </source>
</evidence>
<evidence type="ECO:0000313" key="3">
    <source>
        <dbReference type="EMBL" id="MCJ0742216.1"/>
    </source>
</evidence>
<feature type="transmembrane region" description="Helical" evidence="1">
    <location>
        <begin position="6"/>
        <end position="24"/>
    </location>
</feature>
<sequence>MEKFAIWVIAWLSFCICLFLAWFFSHRAKHRERMLMIEKGLNPTEEGKKNKNVQSLSMKLGLVILGLGFGLAVIAFLANFGILGRSDAMPIAILALSGGGALIFANYIENRRN</sequence>
<reference evidence="3" key="1">
    <citation type="submission" date="2022-03" db="EMBL/GenBank/DDBJ databases">
        <authorList>
            <person name="Woo C.Y."/>
        </authorList>
    </citation>
    <scope>NUCLEOTIDE SEQUENCE</scope>
    <source>
        <strain evidence="3">CYS-01</strain>
    </source>
</reference>
<keyword evidence="1" id="KW-0812">Transmembrane</keyword>
<keyword evidence="4" id="KW-1185">Reference proteome</keyword>
<keyword evidence="1" id="KW-0472">Membrane</keyword>
<dbReference type="EMBL" id="JALGBH010000001">
    <property type="protein sequence ID" value="MCJ0742216.1"/>
    <property type="molecule type" value="Genomic_DNA"/>
</dbReference>
<gene>
    <name evidence="3" type="ORF">MMF97_05790</name>
</gene>
<feature type="transmembrane region" description="Helical" evidence="1">
    <location>
        <begin position="60"/>
        <end position="82"/>
    </location>
</feature>
<keyword evidence="1" id="KW-1133">Transmembrane helix</keyword>